<keyword evidence="1" id="KW-1133">Transmembrane helix</keyword>
<keyword evidence="1" id="KW-0812">Transmembrane</keyword>
<evidence type="ECO:0000313" key="4">
    <source>
        <dbReference type="Proteomes" id="UP000602745"/>
    </source>
</evidence>
<proteinExistence type="predicted"/>
<sequence>MSDIFDEVADDLRRERAAQAWKKFAPYVIAVAVLIVVGVGGYRTWEWYEAKQSAESGDRFAAALALAEDGKAAEALAAFQAMGADAPQGYATLARFRAASEQAAQDAGQGIAAFTALANDTGLSKTLRDLATLRAGLLELDQGNIEAVRQRLEPLAEPGNPWRHQAREALVFSAMSAEDDAAAKRWLDLAEEDTELPPGVRSRLQIASGLLAGRSSTAAD</sequence>
<keyword evidence="1" id="KW-0472">Membrane</keyword>
<evidence type="ECO:0000259" key="2">
    <source>
        <dbReference type="Pfam" id="PF09976"/>
    </source>
</evidence>
<dbReference type="AlphaFoldDB" id="A0A8J2YJT1"/>
<keyword evidence="4" id="KW-1185">Reference proteome</keyword>
<feature type="transmembrane region" description="Helical" evidence="1">
    <location>
        <begin position="24"/>
        <end position="42"/>
    </location>
</feature>
<dbReference type="Pfam" id="PF09976">
    <property type="entry name" value="TPR_21"/>
    <property type="match status" value="1"/>
</dbReference>
<dbReference type="RefSeq" id="WP_188410067.1">
    <property type="nucleotide sequence ID" value="NZ_BMCP01000002.1"/>
</dbReference>
<reference evidence="3" key="1">
    <citation type="journal article" date="2014" name="Int. J. Syst. Evol. Microbiol.">
        <title>Complete genome sequence of Corynebacterium casei LMG S-19264T (=DSM 44701T), isolated from a smear-ripened cheese.</title>
        <authorList>
            <consortium name="US DOE Joint Genome Institute (JGI-PGF)"/>
            <person name="Walter F."/>
            <person name="Albersmeier A."/>
            <person name="Kalinowski J."/>
            <person name="Ruckert C."/>
        </authorList>
    </citation>
    <scope>NUCLEOTIDE SEQUENCE</scope>
    <source>
        <strain evidence="3">CCM 7684</strain>
    </source>
</reference>
<evidence type="ECO:0000256" key="1">
    <source>
        <dbReference type="SAM" id="Phobius"/>
    </source>
</evidence>
<gene>
    <name evidence="3" type="ORF">GCM10007276_25270</name>
</gene>
<dbReference type="Proteomes" id="UP000602745">
    <property type="component" value="Unassembled WGS sequence"/>
</dbReference>
<name>A0A8J2YJT1_9RHOB</name>
<comment type="caution">
    <text evidence="3">The sequence shown here is derived from an EMBL/GenBank/DDBJ whole genome shotgun (WGS) entry which is preliminary data.</text>
</comment>
<dbReference type="EMBL" id="BMCP01000002">
    <property type="protein sequence ID" value="GGE47018.1"/>
    <property type="molecule type" value="Genomic_DNA"/>
</dbReference>
<evidence type="ECO:0000313" key="3">
    <source>
        <dbReference type="EMBL" id="GGE47018.1"/>
    </source>
</evidence>
<protein>
    <recommendedName>
        <fullName evidence="2">Ancillary SecYEG translocon subunit/Cell division coordinator CpoB TPR domain-containing protein</fullName>
    </recommendedName>
</protein>
<organism evidence="3 4">
    <name type="scientific">Agaricicola taiwanensis</name>
    <dbReference type="NCBI Taxonomy" id="591372"/>
    <lineage>
        <taxon>Bacteria</taxon>
        <taxon>Pseudomonadati</taxon>
        <taxon>Pseudomonadota</taxon>
        <taxon>Alphaproteobacteria</taxon>
        <taxon>Rhodobacterales</taxon>
        <taxon>Paracoccaceae</taxon>
        <taxon>Agaricicola</taxon>
    </lineage>
</organism>
<feature type="domain" description="Ancillary SecYEG translocon subunit/Cell division coordinator CpoB TPR" evidence="2">
    <location>
        <begin position="21"/>
        <end position="154"/>
    </location>
</feature>
<reference evidence="3" key="2">
    <citation type="submission" date="2020-09" db="EMBL/GenBank/DDBJ databases">
        <authorList>
            <person name="Sun Q."/>
            <person name="Sedlacek I."/>
        </authorList>
    </citation>
    <scope>NUCLEOTIDE SEQUENCE</scope>
    <source>
        <strain evidence="3">CCM 7684</strain>
    </source>
</reference>
<dbReference type="InterPro" id="IPR018704">
    <property type="entry name" value="SecYEG/CpoB_TPR"/>
</dbReference>
<accession>A0A8J2YJT1</accession>